<evidence type="ECO:0000313" key="2">
    <source>
        <dbReference type="EMBL" id="SVA77370.1"/>
    </source>
</evidence>
<dbReference type="EMBL" id="UINC01018422">
    <property type="protein sequence ID" value="SVA77370.1"/>
    <property type="molecule type" value="Genomic_DNA"/>
</dbReference>
<name>A0A381YK78_9ZZZZ</name>
<dbReference type="PRINTS" id="PR00081">
    <property type="entry name" value="GDHRDH"/>
</dbReference>
<evidence type="ECO:0000256" key="1">
    <source>
        <dbReference type="ARBA" id="ARBA00006484"/>
    </source>
</evidence>
<dbReference type="AlphaFoldDB" id="A0A381YK78"/>
<dbReference type="SUPFAM" id="SSF51735">
    <property type="entry name" value="NAD(P)-binding Rossmann-fold domains"/>
    <property type="match status" value="1"/>
</dbReference>
<dbReference type="PANTHER" id="PTHR42879:SF6">
    <property type="entry name" value="NADPH-DEPENDENT REDUCTASE BACG"/>
    <property type="match status" value="1"/>
</dbReference>
<dbReference type="InterPro" id="IPR036291">
    <property type="entry name" value="NAD(P)-bd_dom_sf"/>
</dbReference>
<accession>A0A381YK78</accession>
<dbReference type="Gene3D" id="3.40.50.720">
    <property type="entry name" value="NAD(P)-binding Rossmann-like Domain"/>
    <property type="match status" value="1"/>
</dbReference>
<dbReference type="PANTHER" id="PTHR42879">
    <property type="entry name" value="3-OXOACYL-(ACYL-CARRIER-PROTEIN) REDUCTASE"/>
    <property type="match status" value="1"/>
</dbReference>
<organism evidence="2">
    <name type="scientific">marine metagenome</name>
    <dbReference type="NCBI Taxonomy" id="408172"/>
    <lineage>
        <taxon>unclassified sequences</taxon>
        <taxon>metagenomes</taxon>
        <taxon>ecological metagenomes</taxon>
    </lineage>
</organism>
<dbReference type="InterPro" id="IPR002347">
    <property type="entry name" value="SDR_fam"/>
</dbReference>
<dbReference type="Pfam" id="PF13561">
    <property type="entry name" value="adh_short_C2"/>
    <property type="match status" value="1"/>
</dbReference>
<comment type="similarity">
    <text evidence="1">Belongs to the short-chain dehydrogenases/reductases (SDR) family.</text>
</comment>
<proteinExistence type="inferred from homology"/>
<dbReference type="InterPro" id="IPR050259">
    <property type="entry name" value="SDR"/>
</dbReference>
<evidence type="ECO:0008006" key="3">
    <source>
        <dbReference type="Google" id="ProtNLM"/>
    </source>
</evidence>
<sequence>MLIAEHGCEITLIARNQEKLDSTLSELARNNDQNHSTVCADFDDPETLRKKVNSQISTLGKPVDILVNNSGGPHGGALIEAEEDEFRIAFERLLICNHIMAKAVVPGMQEQGTGRIINIISTSVRQVIPGLGVSNTIRGSVAQWGKTLAIELGEYGICVNNILPGYTATARLQDLADSKAESMGVTPDQIQDSWAKNTSLRRLGTPEEIAGTVAFLASDAAGYISGHNLSVDGGRFSA</sequence>
<protein>
    <recommendedName>
        <fullName evidence="3">Short-chain dehydrogenase</fullName>
    </recommendedName>
</protein>
<gene>
    <name evidence="2" type="ORF">METZ01_LOCUS130224</name>
</gene>
<reference evidence="2" key="1">
    <citation type="submission" date="2018-05" db="EMBL/GenBank/DDBJ databases">
        <authorList>
            <person name="Lanie J.A."/>
            <person name="Ng W.-L."/>
            <person name="Kazmierczak K.M."/>
            <person name="Andrzejewski T.M."/>
            <person name="Davidsen T.M."/>
            <person name="Wayne K.J."/>
            <person name="Tettelin H."/>
            <person name="Glass J.I."/>
            <person name="Rusch D."/>
            <person name="Podicherti R."/>
            <person name="Tsui H.-C.T."/>
            <person name="Winkler M.E."/>
        </authorList>
    </citation>
    <scope>NUCLEOTIDE SEQUENCE</scope>
</reference>